<accession>A0ABW3C6C4</accession>
<sequence>MSDEGALKRVAIVGAGPTGLYTFFSLLEAGTPLAIAIYEQAEEAGVGMPYNDDENIRLMLANIASIEIPPLIQTYLDWLLDQDADRLARYGVEKDGLHERQFLPRILLGEYFRDQFLALVERGKATGFDIAVYESCRITDLEARENGVWLSAECQSEPQCFDLAVIATGHVWPDGEEATRSFFPSPWSGLLDADIPPRKVGIMGTSLSAIDAAMAVAAQHGRFVEEVDEALRFKRDEGSEGLTITLMSRSGILPEADFYCPIPYEPLRVATPEAIEREIGAGSDNLLDRIFALMAREIEAADPTWSARVSLPDLDADSFADAYFSDRQRHDAFRWAEYNLREVERNKRGRHTVPWRYAILRLHETVQEIVPNLSDEDRDRFDAGLSRVFIDNYAAIPSESIRRLLALREADVIRLLELGSDYDKQVEETGTDIDVDGTPHHFDVFIDARGQRPLKTKDLPFPSLRRQLLAVGEDIPDVGEDYVLLAPDVTRGRVAFGALPYLIHDRPFIQGITASAEIGSAISNAASKAGSRTRRRLGVIG</sequence>
<organism evidence="2 3">
    <name type="scientific">Sphingosinicella xenopeptidilytica</name>
    <dbReference type="NCBI Taxonomy" id="364098"/>
    <lineage>
        <taxon>Bacteria</taxon>
        <taxon>Pseudomonadati</taxon>
        <taxon>Pseudomonadota</taxon>
        <taxon>Alphaproteobacteria</taxon>
        <taxon>Sphingomonadales</taxon>
        <taxon>Sphingosinicellaceae</taxon>
        <taxon>Sphingosinicella</taxon>
    </lineage>
</organism>
<dbReference type="Pfam" id="PF13454">
    <property type="entry name" value="NAD_binding_9"/>
    <property type="match status" value="1"/>
</dbReference>
<protein>
    <submittedName>
        <fullName evidence="2">FAD-NAD(P)-binding protein</fullName>
    </submittedName>
</protein>
<reference evidence="3" key="1">
    <citation type="journal article" date="2019" name="Int. J. Syst. Evol. Microbiol.">
        <title>The Global Catalogue of Microorganisms (GCM) 10K type strain sequencing project: providing services to taxonomists for standard genome sequencing and annotation.</title>
        <authorList>
            <consortium name="The Broad Institute Genomics Platform"/>
            <consortium name="The Broad Institute Genome Sequencing Center for Infectious Disease"/>
            <person name="Wu L."/>
            <person name="Ma J."/>
        </authorList>
    </citation>
    <scope>NUCLEOTIDE SEQUENCE [LARGE SCALE GENOMIC DNA]</scope>
    <source>
        <strain evidence="3">CCUG 52537</strain>
    </source>
</reference>
<evidence type="ECO:0000313" key="2">
    <source>
        <dbReference type="EMBL" id="MFD0849429.1"/>
    </source>
</evidence>
<dbReference type="RefSeq" id="WP_381491970.1">
    <property type="nucleotide sequence ID" value="NZ_JBHTIK010000008.1"/>
</dbReference>
<feature type="domain" description="FAD-dependent urate hydroxylase HpyO/Asp monooxygenase CreE-like FAD/NAD(P)-binding" evidence="1">
    <location>
        <begin position="11"/>
        <end position="170"/>
    </location>
</feature>
<dbReference type="InterPro" id="IPR036188">
    <property type="entry name" value="FAD/NAD-bd_sf"/>
</dbReference>
<dbReference type="PANTHER" id="PTHR40254">
    <property type="entry name" value="BLR0577 PROTEIN"/>
    <property type="match status" value="1"/>
</dbReference>
<evidence type="ECO:0000259" key="1">
    <source>
        <dbReference type="Pfam" id="PF13454"/>
    </source>
</evidence>
<evidence type="ECO:0000313" key="3">
    <source>
        <dbReference type="Proteomes" id="UP001597124"/>
    </source>
</evidence>
<dbReference type="SUPFAM" id="SSF51905">
    <property type="entry name" value="FAD/NAD(P)-binding domain"/>
    <property type="match status" value="1"/>
</dbReference>
<dbReference type="InterPro" id="IPR052189">
    <property type="entry name" value="L-asp_N-monooxygenase_NS-form"/>
</dbReference>
<dbReference type="EMBL" id="JBHTIK010000008">
    <property type="protein sequence ID" value="MFD0849429.1"/>
    <property type="molecule type" value="Genomic_DNA"/>
</dbReference>
<dbReference type="Gene3D" id="3.50.50.60">
    <property type="entry name" value="FAD/NAD(P)-binding domain"/>
    <property type="match status" value="1"/>
</dbReference>
<dbReference type="PANTHER" id="PTHR40254:SF1">
    <property type="entry name" value="BLR0577 PROTEIN"/>
    <property type="match status" value="1"/>
</dbReference>
<comment type="caution">
    <text evidence="2">The sequence shown here is derived from an EMBL/GenBank/DDBJ whole genome shotgun (WGS) entry which is preliminary data.</text>
</comment>
<keyword evidence="3" id="KW-1185">Reference proteome</keyword>
<gene>
    <name evidence="2" type="ORF">ACFQ00_13925</name>
</gene>
<dbReference type="NCBIfam" id="NF007381">
    <property type="entry name" value="PRK09897.1"/>
    <property type="match status" value="1"/>
</dbReference>
<proteinExistence type="predicted"/>
<name>A0ABW3C6C4_SPHXN</name>
<dbReference type="InterPro" id="IPR038732">
    <property type="entry name" value="HpyO/CreE_NAD-binding"/>
</dbReference>
<dbReference type="Proteomes" id="UP001597124">
    <property type="component" value="Unassembled WGS sequence"/>
</dbReference>